<name>A0A9N7MRY6_STRHE</name>
<feature type="transmembrane region" description="Helical" evidence="1">
    <location>
        <begin position="151"/>
        <end position="179"/>
    </location>
</feature>
<gene>
    <name evidence="2" type="ORF">SHERM_13485</name>
</gene>
<feature type="transmembrane region" description="Helical" evidence="1">
    <location>
        <begin position="120"/>
        <end position="145"/>
    </location>
</feature>
<dbReference type="OrthoDB" id="1908649at2759"/>
<dbReference type="PANTHER" id="PTHR33133">
    <property type="entry name" value="OS08G0107100 PROTEIN-RELATED"/>
    <property type="match status" value="1"/>
</dbReference>
<dbReference type="EMBL" id="CACSLK010011299">
    <property type="protein sequence ID" value="CAA0812926.1"/>
    <property type="molecule type" value="Genomic_DNA"/>
</dbReference>
<protein>
    <submittedName>
        <fullName evidence="2">Uncharacterized protein</fullName>
    </submittedName>
</protein>
<feature type="transmembrane region" description="Helical" evidence="1">
    <location>
        <begin position="30"/>
        <end position="49"/>
    </location>
</feature>
<organism evidence="2 3">
    <name type="scientific">Striga hermonthica</name>
    <name type="common">Purple witchweed</name>
    <name type="synonym">Buchnera hermonthica</name>
    <dbReference type="NCBI Taxonomy" id="68872"/>
    <lineage>
        <taxon>Eukaryota</taxon>
        <taxon>Viridiplantae</taxon>
        <taxon>Streptophyta</taxon>
        <taxon>Embryophyta</taxon>
        <taxon>Tracheophyta</taxon>
        <taxon>Spermatophyta</taxon>
        <taxon>Magnoliopsida</taxon>
        <taxon>eudicotyledons</taxon>
        <taxon>Gunneridae</taxon>
        <taxon>Pentapetalae</taxon>
        <taxon>asterids</taxon>
        <taxon>lamiids</taxon>
        <taxon>Lamiales</taxon>
        <taxon>Orobanchaceae</taxon>
        <taxon>Buchnereae</taxon>
        <taxon>Striga</taxon>
    </lineage>
</organism>
<keyword evidence="1" id="KW-1133">Transmembrane helix</keyword>
<keyword evidence="1" id="KW-0472">Membrane</keyword>
<feature type="transmembrane region" description="Helical" evidence="1">
    <location>
        <begin position="199"/>
        <end position="226"/>
    </location>
</feature>
<evidence type="ECO:0000313" key="3">
    <source>
        <dbReference type="Proteomes" id="UP001153555"/>
    </source>
</evidence>
<evidence type="ECO:0000313" key="2">
    <source>
        <dbReference type="EMBL" id="CAA0812926.1"/>
    </source>
</evidence>
<dbReference type="AlphaFoldDB" id="A0A9N7MRY6"/>
<feature type="transmembrane region" description="Helical" evidence="1">
    <location>
        <begin position="238"/>
        <end position="266"/>
    </location>
</feature>
<keyword evidence="3" id="KW-1185">Reference proteome</keyword>
<feature type="transmembrane region" description="Helical" evidence="1">
    <location>
        <begin position="69"/>
        <end position="99"/>
    </location>
</feature>
<reference evidence="2" key="1">
    <citation type="submission" date="2019-12" db="EMBL/GenBank/DDBJ databases">
        <authorList>
            <person name="Scholes J."/>
        </authorList>
    </citation>
    <scope>NUCLEOTIDE SEQUENCE</scope>
</reference>
<proteinExistence type="predicted"/>
<comment type="caution">
    <text evidence="2">The sequence shown here is derived from an EMBL/GenBank/DDBJ whole genome shotgun (WGS) entry which is preliminary data.</text>
</comment>
<sequence>MDREQKDMRSFGLIGIYKETFKLIFNLRKIFTQITLTLILPLSIIFLAHKQVSDKILSGHHRFEWAAYITLNLLYFILALFFSLLSTSAVVYAVACSYASREVTFPKIMRAAVPRFWKRLAVTFVCAVLTFAAYNAVLGATFYLWRAPIAALVGLLVLYIVGFVCLSAVWQLAGVVSVLEERRGFGAAAKGMRLAKGRVFAVGFVFVVLDAVLVGVNVAGFLVFVTSRGGGHVVIREVGLGAVCVVVLTLGILFGLVVQTVVYFVCKAEHGETIDRAVLADQVEVVYLGAAPKDVQIMEGPGQNIRVVV</sequence>
<evidence type="ECO:0000256" key="1">
    <source>
        <dbReference type="SAM" id="Phobius"/>
    </source>
</evidence>
<dbReference type="PANTHER" id="PTHR33133:SF51">
    <property type="entry name" value="THH1_TOM1_TOM3 DOMAIN-CONTAINING PROTEIN"/>
    <property type="match status" value="1"/>
</dbReference>
<dbReference type="Proteomes" id="UP001153555">
    <property type="component" value="Unassembled WGS sequence"/>
</dbReference>
<accession>A0A9N7MRY6</accession>
<keyword evidence="1" id="KW-0812">Transmembrane</keyword>